<proteinExistence type="predicted"/>
<gene>
    <name evidence="1" type="ORF">GCM10023156_59400</name>
</gene>
<protein>
    <submittedName>
        <fullName evidence="1">Uncharacterized protein</fullName>
    </submittedName>
</protein>
<dbReference type="EMBL" id="BAABGA010000099">
    <property type="protein sequence ID" value="GAA4468435.1"/>
    <property type="molecule type" value="Genomic_DNA"/>
</dbReference>
<keyword evidence="2" id="KW-1185">Reference proteome</keyword>
<accession>A0ABP8NNW0</accession>
<organism evidence="1 2">
    <name type="scientific">Novipirellula rosea</name>
    <dbReference type="NCBI Taxonomy" id="1031540"/>
    <lineage>
        <taxon>Bacteria</taxon>
        <taxon>Pseudomonadati</taxon>
        <taxon>Planctomycetota</taxon>
        <taxon>Planctomycetia</taxon>
        <taxon>Pirellulales</taxon>
        <taxon>Pirellulaceae</taxon>
        <taxon>Novipirellula</taxon>
    </lineage>
</organism>
<name>A0ABP8NNW0_9BACT</name>
<sequence length="82" mass="8622">MWVTVGLGAGSLARSTTKNVANGEEGICDSVSSVCSCSNKTAQLDRAVVALVGDGDWWLGRDLDLSNQYGGIFSKIHYGRVG</sequence>
<evidence type="ECO:0000313" key="2">
    <source>
        <dbReference type="Proteomes" id="UP001500840"/>
    </source>
</evidence>
<comment type="caution">
    <text evidence="1">The sequence shown here is derived from an EMBL/GenBank/DDBJ whole genome shotgun (WGS) entry which is preliminary data.</text>
</comment>
<reference evidence="2" key="1">
    <citation type="journal article" date="2019" name="Int. J. Syst. Evol. Microbiol.">
        <title>The Global Catalogue of Microorganisms (GCM) 10K type strain sequencing project: providing services to taxonomists for standard genome sequencing and annotation.</title>
        <authorList>
            <consortium name="The Broad Institute Genomics Platform"/>
            <consortium name="The Broad Institute Genome Sequencing Center for Infectious Disease"/>
            <person name="Wu L."/>
            <person name="Ma J."/>
        </authorList>
    </citation>
    <scope>NUCLEOTIDE SEQUENCE [LARGE SCALE GENOMIC DNA]</scope>
    <source>
        <strain evidence="2">JCM 17759</strain>
    </source>
</reference>
<evidence type="ECO:0000313" key="1">
    <source>
        <dbReference type="EMBL" id="GAA4468435.1"/>
    </source>
</evidence>
<dbReference type="Proteomes" id="UP001500840">
    <property type="component" value="Unassembled WGS sequence"/>
</dbReference>